<dbReference type="Pfam" id="PF16450">
    <property type="entry name" value="Prot_ATP_ID_OB_C"/>
    <property type="match status" value="1"/>
</dbReference>
<evidence type="ECO:0000256" key="2">
    <source>
        <dbReference type="ARBA" id="ARBA00022840"/>
    </source>
</evidence>
<reference evidence="7 8" key="1">
    <citation type="journal article" date="2019" name="Int. J. Syst. Evol. Microbiol.">
        <title>Capsulimonas corticalis gen. nov., sp. nov., an aerobic capsulated bacterium, of a novel bacterial order, Capsulimonadales ord. nov., of the class Armatimonadia of the phylum Armatimonadetes.</title>
        <authorList>
            <person name="Li J."/>
            <person name="Kudo C."/>
            <person name="Tonouchi A."/>
        </authorList>
    </citation>
    <scope>NUCLEOTIDE SEQUENCE [LARGE SCALE GENOMIC DNA]</scope>
    <source>
        <strain evidence="7 8">AX-7</strain>
    </source>
</reference>
<keyword evidence="2 4" id="KW-0067">ATP-binding</keyword>
<dbReference type="AlphaFoldDB" id="A0A402CPE8"/>
<dbReference type="PANTHER" id="PTHR23077">
    <property type="entry name" value="AAA-FAMILY ATPASE"/>
    <property type="match status" value="1"/>
</dbReference>
<dbReference type="Gene3D" id="3.40.50.300">
    <property type="entry name" value="P-loop containing nucleotide triphosphate hydrolases"/>
    <property type="match status" value="1"/>
</dbReference>
<dbReference type="PROSITE" id="PS00674">
    <property type="entry name" value="AAA"/>
    <property type="match status" value="1"/>
</dbReference>
<dbReference type="InterPro" id="IPR003593">
    <property type="entry name" value="AAA+_ATPase"/>
</dbReference>
<evidence type="ECO:0000256" key="3">
    <source>
        <dbReference type="ARBA" id="ARBA00023054"/>
    </source>
</evidence>
<dbReference type="InterPro" id="IPR027417">
    <property type="entry name" value="P-loop_NTPase"/>
</dbReference>
<dbReference type="InterPro" id="IPR032501">
    <property type="entry name" value="Prot_ATP_ID_OB_2nd"/>
</dbReference>
<dbReference type="InterPro" id="IPR003959">
    <property type="entry name" value="ATPase_AAA_core"/>
</dbReference>
<evidence type="ECO:0000313" key="8">
    <source>
        <dbReference type="Proteomes" id="UP000287394"/>
    </source>
</evidence>
<dbReference type="EMBL" id="AP025739">
    <property type="protein sequence ID" value="BDI32946.1"/>
    <property type="molecule type" value="Genomic_DNA"/>
</dbReference>
<proteinExistence type="inferred from homology"/>
<dbReference type="SUPFAM" id="SSF52540">
    <property type="entry name" value="P-loop containing nucleoside triphosphate hydrolases"/>
    <property type="match status" value="1"/>
</dbReference>
<evidence type="ECO:0000256" key="4">
    <source>
        <dbReference type="RuleBase" id="RU003651"/>
    </source>
</evidence>
<accession>A0A402CPE8</accession>
<dbReference type="KEGG" id="ccot:CCAX7_49970"/>
<feature type="region of interest" description="Disordered" evidence="6">
    <location>
        <begin position="1"/>
        <end position="22"/>
    </location>
</feature>
<dbReference type="FunFam" id="3.40.50.300:FF:001025">
    <property type="entry name" value="ATPase family, AAA domain-containing 2B"/>
    <property type="match status" value="1"/>
</dbReference>
<dbReference type="GO" id="GO:0016887">
    <property type="term" value="F:ATP hydrolysis activity"/>
    <property type="evidence" value="ECO:0007669"/>
    <property type="project" value="InterPro"/>
</dbReference>
<evidence type="ECO:0000256" key="6">
    <source>
        <dbReference type="SAM" id="MobiDB-lite"/>
    </source>
</evidence>
<dbReference type="Gene3D" id="2.40.50.140">
    <property type="entry name" value="Nucleic acid-binding proteins"/>
    <property type="match status" value="1"/>
</dbReference>
<dbReference type="RefSeq" id="WP_119319370.1">
    <property type="nucleotide sequence ID" value="NZ_AP025739.1"/>
</dbReference>
<protein>
    <submittedName>
        <fullName evidence="7">Proteasome-associated ATPase</fullName>
    </submittedName>
</protein>
<keyword evidence="3 5" id="KW-0175">Coiled coil</keyword>
<feature type="coiled-coil region" evidence="5">
    <location>
        <begin position="48"/>
        <end position="75"/>
    </location>
</feature>
<dbReference type="InterPro" id="IPR041626">
    <property type="entry name" value="Prot_ATP_ID_OB_N"/>
</dbReference>
<dbReference type="GO" id="GO:0000502">
    <property type="term" value="C:proteasome complex"/>
    <property type="evidence" value="ECO:0007669"/>
    <property type="project" value="UniProtKB-KW"/>
</dbReference>
<keyword evidence="7" id="KW-0647">Proteasome</keyword>
<name>A0A402CPE8_9BACT</name>
<dbReference type="SMART" id="SM00382">
    <property type="entry name" value="AAA"/>
    <property type="match status" value="1"/>
</dbReference>
<dbReference type="OrthoDB" id="9809379at2"/>
<dbReference type="PANTHER" id="PTHR23077:SF144">
    <property type="entry name" value="PROTEASOME-ASSOCIATED ATPASE"/>
    <property type="match status" value="1"/>
</dbReference>
<gene>
    <name evidence="7" type="primary">arc</name>
    <name evidence="7" type="ORF">CCAX7_49970</name>
</gene>
<evidence type="ECO:0000256" key="1">
    <source>
        <dbReference type="ARBA" id="ARBA00022741"/>
    </source>
</evidence>
<sequence>MPSDNERNNRRNRGGDSAQRSDASVRAIKVLDEILESTDPLDANYQYLLLLRHQLEIDEQQLAEAQEMIQKYDEAYTKLTQPANRIAVFLSGNEDGTANIALGDNEFYTNIDPNVDAAELKTGTRVKVNDAYAIVGDLGPAQNGQIVKVNEALEDGRLRIGGDQQGQNSRVVLRGEGLKEAKIKTGTEVRMEPNGRVALEAFAGKENQDYFLDQVTEIPWDKIGGQQEAISVIKDAIELPLLYPELYERFGKRPLKGILLYGPPGCGKTLIGKATAYNITQEYKERTKRDVKEYFMYINGPKILNMWLGESERQVREIFSTAREKAKEGYLVFIFIDEAESILRTRSSGRFTNISNTVVPQFCAEMDGLVSLENVVVMLTSNRPDYIDPAVLRPERIDRKVKVVRPDRQSTSDILGIYLHKDLPLDWRLVDEKGGVDQAREYLVAQTTELIWSKTHETEFLEAYLRNGSVDTLYWKDLVSGALLTSIVERAKDYAIKRSIEVKSTKEGVSWEDMERAVRTEYKENEIFPKTDNLEDWLKLVDYEPDNVVRLNPIKAKKGSQVTRRNVI</sequence>
<dbReference type="Pfam" id="PF17758">
    <property type="entry name" value="Prot_ATP_ID_OB_N"/>
    <property type="match status" value="1"/>
</dbReference>
<dbReference type="GO" id="GO:0005524">
    <property type="term" value="F:ATP binding"/>
    <property type="evidence" value="ECO:0007669"/>
    <property type="project" value="UniProtKB-KW"/>
</dbReference>
<evidence type="ECO:0000313" key="7">
    <source>
        <dbReference type="EMBL" id="BDI32946.1"/>
    </source>
</evidence>
<organism evidence="7 8">
    <name type="scientific">Capsulimonas corticalis</name>
    <dbReference type="NCBI Taxonomy" id="2219043"/>
    <lineage>
        <taxon>Bacteria</taxon>
        <taxon>Bacillati</taxon>
        <taxon>Armatimonadota</taxon>
        <taxon>Armatimonadia</taxon>
        <taxon>Capsulimonadales</taxon>
        <taxon>Capsulimonadaceae</taxon>
        <taxon>Capsulimonas</taxon>
    </lineage>
</organism>
<dbReference type="InterPro" id="IPR003960">
    <property type="entry name" value="ATPase_AAA_CS"/>
</dbReference>
<dbReference type="Pfam" id="PF00004">
    <property type="entry name" value="AAA"/>
    <property type="match status" value="1"/>
</dbReference>
<dbReference type="Proteomes" id="UP000287394">
    <property type="component" value="Chromosome"/>
</dbReference>
<dbReference type="InterPro" id="IPR050168">
    <property type="entry name" value="AAA_ATPase_domain"/>
</dbReference>
<comment type="similarity">
    <text evidence="4">Belongs to the AAA ATPase family.</text>
</comment>
<keyword evidence="8" id="KW-1185">Reference proteome</keyword>
<dbReference type="InterPro" id="IPR012340">
    <property type="entry name" value="NA-bd_OB-fold"/>
</dbReference>
<keyword evidence="1 4" id="KW-0547">Nucleotide-binding</keyword>
<evidence type="ECO:0000256" key="5">
    <source>
        <dbReference type="SAM" id="Coils"/>
    </source>
</evidence>